<gene>
    <name evidence="2" type="ORF">BpHYR1_016371</name>
</gene>
<protein>
    <submittedName>
        <fullName evidence="2">Uncharacterized protein</fullName>
    </submittedName>
</protein>
<feature type="non-terminal residue" evidence="2">
    <location>
        <position position="118"/>
    </location>
</feature>
<dbReference type="OrthoDB" id="10367637at2759"/>
<reference evidence="2 3" key="1">
    <citation type="journal article" date="2018" name="Sci. Rep.">
        <title>Genomic signatures of local adaptation to the degree of environmental predictability in rotifers.</title>
        <authorList>
            <person name="Franch-Gras L."/>
            <person name="Hahn C."/>
            <person name="Garcia-Roger E.M."/>
            <person name="Carmona M.J."/>
            <person name="Serra M."/>
            <person name="Gomez A."/>
        </authorList>
    </citation>
    <scope>NUCLEOTIDE SEQUENCE [LARGE SCALE GENOMIC DNA]</scope>
    <source>
        <strain evidence="2">HYR1</strain>
    </source>
</reference>
<sequence>MCQLIKIAFGLSLSILVLISVAPGSFGYKLDHSHKQPVQENKLEEPLQRPFNEKQINEINYCIMGCVKCANGDIYFKDESVSDTPITVTCANTCLVSPDLRDLIYDLSRRKLTKPYAK</sequence>
<dbReference type="Proteomes" id="UP000276133">
    <property type="component" value="Unassembled WGS sequence"/>
</dbReference>
<dbReference type="AlphaFoldDB" id="A0A3M7SXB3"/>
<proteinExistence type="predicted"/>
<dbReference type="EMBL" id="REGN01000657">
    <property type="protein sequence ID" value="RNA40228.1"/>
    <property type="molecule type" value="Genomic_DNA"/>
</dbReference>
<keyword evidence="1" id="KW-0732">Signal</keyword>
<feature type="signal peptide" evidence="1">
    <location>
        <begin position="1"/>
        <end position="27"/>
    </location>
</feature>
<organism evidence="2 3">
    <name type="scientific">Brachionus plicatilis</name>
    <name type="common">Marine rotifer</name>
    <name type="synonym">Brachionus muelleri</name>
    <dbReference type="NCBI Taxonomy" id="10195"/>
    <lineage>
        <taxon>Eukaryota</taxon>
        <taxon>Metazoa</taxon>
        <taxon>Spiralia</taxon>
        <taxon>Gnathifera</taxon>
        <taxon>Rotifera</taxon>
        <taxon>Eurotatoria</taxon>
        <taxon>Monogononta</taxon>
        <taxon>Pseudotrocha</taxon>
        <taxon>Ploima</taxon>
        <taxon>Brachionidae</taxon>
        <taxon>Brachionus</taxon>
    </lineage>
</organism>
<evidence type="ECO:0000313" key="2">
    <source>
        <dbReference type="EMBL" id="RNA40228.1"/>
    </source>
</evidence>
<evidence type="ECO:0000256" key="1">
    <source>
        <dbReference type="SAM" id="SignalP"/>
    </source>
</evidence>
<comment type="caution">
    <text evidence="2">The sequence shown here is derived from an EMBL/GenBank/DDBJ whole genome shotgun (WGS) entry which is preliminary data.</text>
</comment>
<evidence type="ECO:0000313" key="3">
    <source>
        <dbReference type="Proteomes" id="UP000276133"/>
    </source>
</evidence>
<feature type="chain" id="PRO_5018137158" evidence="1">
    <location>
        <begin position="28"/>
        <end position="118"/>
    </location>
</feature>
<keyword evidence="3" id="KW-1185">Reference proteome</keyword>
<name>A0A3M7SXB3_BRAPC</name>
<accession>A0A3M7SXB3</accession>